<dbReference type="GO" id="GO:0003700">
    <property type="term" value="F:DNA-binding transcription factor activity"/>
    <property type="evidence" value="ECO:0007669"/>
    <property type="project" value="UniProtKB-UniRule"/>
</dbReference>
<dbReference type="OMA" id="MGGCESS"/>
<accession>A0A2P6Q634</accession>
<dbReference type="Pfam" id="PF05687">
    <property type="entry name" value="BES1_N"/>
    <property type="match status" value="1"/>
</dbReference>
<reference evidence="8 9" key="1">
    <citation type="journal article" date="2018" name="Nat. Genet.">
        <title>The Rosa genome provides new insights in the design of modern roses.</title>
        <authorList>
            <person name="Bendahmane M."/>
        </authorList>
    </citation>
    <scope>NUCLEOTIDE SEQUENCE [LARGE SCALE GENOMIC DNA]</scope>
    <source>
        <strain evidence="9">cv. Old Blush</strain>
    </source>
</reference>
<evidence type="ECO:0000256" key="5">
    <source>
        <dbReference type="RuleBase" id="RU369040"/>
    </source>
</evidence>
<dbReference type="EMBL" id="PDCK01000043">
    <property type="protein sequence ID" value="PRQ29632.1"/>
    <property type="molecule type" value="Genomic_DNA"/>
</dbReference>
<comment type="caution">
    <text evidence="8">The sequence shown here is derived from an EMBL/GenBank/DDBJ whole genome shotgun (WGS) entry which is preliminary data.</text>
</comment>
<keyword evidence="3 5" id="KW-0238">DNA-binding</keyword>
<dbReference type="PANTHER" id="PTHR31506:SF4">
    <property type="entry name" value="BES1_BZR1 PLANT TRANSCRIPTION FACTOR N-TERMINAL DOMAIN-CONTAINING PROTEIN"/>
    <property type="match status" value="1"/>
</dbReference>
<keyword evidence="5" id="KW-1070">Brassinosteroid signaling pathway</keyword>
<evidence type="ECO:0000256" key="4">
    <source>
        <dbReference type="ARBA" id="ARBA00023163"/>
    </source>
</evidence>
<keyword evidence="2 5" id="KW-0805">Transcription regulation</keyword>
<evidence type="ECO:0000256" key="3">
    <source>
        <dbReference type="ARBA" id="ARBA00023125"/>
    </source>
</evidence>
<dbReference type="InterPro" id="IPR033264">
    <property type="entry name" value="BZR"/>
</dbReference>
<evidence type="ECO:0000256" key="1">
    <source>
        <dbReference type="ARBA" id="ARBA00005909"/>
    </source>
</evidence>
<comment type="function">
    <text evidence="5">Functions in brassinosteroid signaling. May function as transcriptional repressor.</text>
</comment>
<evidence type="ECO:0000313" key="8">
    <source>
        <dbReference type="EMBL" id="PRQ29632.1"/>
    </source>
</evidence>
<protein>
    <recommendedName>
        <fullName evidence="5">Protein BZR1 homolog</fullName>
    </recommendedName>
    <alternativeName>
        <fullName evidence="5">Protein BRASSINAZOLE-RESISTANT 1 homolog</fullName>
    </alternativeName>
</protein>
<dbReference type="GO" id="GO:0006351">
    <property type="term" value="P:DNA-templated transcription"/>
    <property type="evidence" value="ECO:0007669"/>
    <property type="project" value="InterPro"/>
</dbReference>
<feature type="region of interest" description="Disordered" evidence="6">
    <location>
        <begin position="1"/>
        <end position="21"/>
    </location>
</feature>
<gene>
    <name evidence="8" type="ORF">RchiOBHm_Chr5g0015901</name>
</gene>
<comment type="subcellular location">
    <subcellularLocation>
        <location evidence="5">Nucleus</location>
    </subcellularLocation>
</comment>
<dbReference type="GO" id="GO:0016798">
    <property type="term" value="F:hydrolase activity, acting on glycosyl bonds"/>
    <property type="evidence" value="ECO:0007669"/>
    <property type="project" value="UniProtKB-KW"/>
</dbReference>
<comment type="similarity">
    <text evidence="1 5">Belongs to the BZR/LAT61 family.</text>
</comment>
<keyword evidence="8" id="KW-0326">Glycosidase</keyword>
<organism evidence="8 9">
    <name type="scientific">Rosa chinensis</name>
    <name type="common">China rose</name>
    <dbReference type="NCBI Taxonomy" id="74649"/>
    <lineage>
        <taxon>Eukaryota</taxon>
        <taxon>Viridiplantae</taxon>
        <taxon>Streptophyta</taxon>
        <taxon>Embryophyta</taxon>
        <taxon>Tracheophyta</taxon>
        <taxon>Spermatophyta</taxon>
        <taxon>Magnoliopsida</taxon>
        <taxon>eudicotyledons</taxon>
        <taxon>Gunneridae</taxon>
        <taxon>Pentapetalae</taxon>
        <taxon>rosids</taxon>
        <taxon>fabids</taxon>
        <taxon>Rosales</taxon>
        <taxon>Rosaceae</taxon>
        <taxon>Rosoideae</taxon>
        <taxon>Rosoideae incertae sedis</taxon>
        <taxon>Rosa</taxon>
    </lineage>
</organism>
<dbReference type="STRING" id="74649.A0A2P6Q634"/>
<evidence type="ECO:0000259" key="7">
    <source>
        <dbReference type="Pfam" id="PF05687"/>
    </source>
</evidence>
<keyword evidence="8" id="KW-0378">Hydrolase</keyword>
<sequence length="163" mass="17492">MAGTSGSGRSESEKEKTRIRERHRRAITTKIFHGLRKHGGYKLPPRADINEVLRHLAKEAGWRVEPDGTTYRSNKVLDFCPACGISKASTATAIATPTPSSSVVMAGGECSTTASPYRLPEFNSSGSGTHSICPLSLMSEGELHHLPEVRASDHSTPVASPHS</sequence>
<dbReference type="Gramene" id="PRQ29632">
    <property type="protein sequence ID" value="PRQ29632"/>
    <property type="gene ID" value="RchiOBHm_Chr5g0015901"/>
</dbReference>
<feature type="domain" description="BES1/BZR1 plant transcription factor N-terminal" evidence="7">
    <location>
        <begin position="7"/>
        <end position="118"/>
    </location>
</feature>
<evidence type="ECO:0000313" key="9">
    <source>
        <dbReference type="Proteomes" id="UP000238479"/>
    </source>
</evidence>
<proteinExistence type="inferred from homology"/>
<dbReference type="GO" id="GO:0003677">
    <property type="term" value="F:DNA binding"/>
    <property type="evidence" value="ECO:0007669"/>
    <property type="project" value="UniProtKB-UniRule"/>
</dbReference>
<dbReference type="AlphaFoldDB" id="A0A2P6Q634"/>
<dbReference type="Proteomes" id="UP000238479">
    <property type="component" value="Chromosome 5"/>
</dbReference>
<name>A0A2P6Q634_ROSCH</name>
<dbReference type="GO" id="GO:0005634">
    <property type="term" value="C:nucleus"/>
    <property type="evidence" value="ECO:0007669"/>
    <property type="project" value="UniProtKB-SubCell"/>
</dbReference>
<dbReference type="InterPro" id="IPR008540">
    <property type="entry name" value="BES1_N"/>
</dbReference>
<keyword evidence="9" id="KW-1185">Reference proteome</keyword>
<evidence type="ECO:0000256" key="6">
    <source>
        <dbReference type="SAM" id="MobiDB-lite"/>
    </source>
</evidence>
<keyword evidence="4 5" id="KW-0804">Transcription</keyword>
<evidence type="ECO:0000256" key="2">
    <source>
        <dbReference type="ARBA" id="ARBA00023015"/>
    </source>
</evidence>
<dbReference type="GO" id="GO:0009742">
    <property type="term" value="P:brassinosteroid mediated signaling pathway"/>
    <property type="evidence" value="ECO:0007669"/>
    <property type="project" value="UniProtKB-UniRule"/>
</dbReference>
<dbReference type="PANTHER" id="PTHR31506">
    <property type="entry name" value="BES1/BZR1 HOMOLOG PROTEIN 3-RELATED"/>
    <property type="match status" value="1"/>
</dbReference>